<protein>
    <submittedName>
        <fullName evidence="1">MSMEG_0570 family protein</fullName>
    </submittedName>
</protein>
<dbReference type="AlphaFoldDB" id="A0A0K2VQ07"/>
<evidence type="ECO:0000313" key="1">
    <source>
        <dbReference type="EMBL" id="CDX50823.1"/>
    </source>
</evidence>
<proteinExistence type="predicted"/>
<evidence type="ECO:0000313" key="2">
    <source>
        <dbReference type="Proteomes" id="UP000182888"/>
    </source>
</evidence>
<dbReference type="InterPro" id="IPR023846">
    <property type="entry name" value="CHP04042_MSMEG0570"/>
</dbReference>
<reference evidence="2" key="1">
    <citation type="submission" date="2014-08" db="EMBL/GenBank/DDBJ databases">
        <authorList>
            <person name="Edwards T."/>
        </authorList>
    </citation>
    <scope>NUCLEOTIDE SEQUENCE [LARGE SCALE GENOMIC DNA]</scope>
</reference>
<name>A0A0K2VQ07_MESPL</name>
<dbReference type="NCBIfam" id="TIGR04042">
    <property type="entry name" value="MSMEG_0570_fam"/>
    <property type="match status" value="1"/>
</dbReference>
<gene>
    <name evidence="1" type="ORF">MPL1032_120067</name>
</gene>
<dbReference type="Proteomes" id="UP000182888">
    <property type="component" value="Unassembled WGS sequence"/>
</dbReference>
<organism evidence="1 2">
    <name type="scientific">Mesorhizobium plurifarium</name>
    <dbReference type="NCBI Taxonomy" id="69974"/>
    <lineage>
        <taxon>Bacteria</taxon>
        <taxon>Pseudomonadati</taxon>
        <taxon>Pseudomonadota</taxon>
        <taxon>Alphaproteobacteria</taxon>
        <taxon>Hyphomicrobiales</taxon>
        <taxon>Phyllobacteriaceae</taxon>
        <taxon>Mesorhizobium</taxon>
    </lineage>
</organism>
<dbReference type="EMBL" id="CCND01000004">
    <property type="protein sequence ID" value="CDX50823.1"/>
    <property type="molecule type" value="Genomic_DNA"/>
</dbReference>
<sequence length="100" mass="11438">MRFVVVWPDGTKDECYSPSLVIKDFFAEGQAYAIEDFMERSRAALHIASERVRAKYGRSCALALGQLARLEQMAARFSGDQQARVRCETFIFDQRGSRRP</sequence>
<accession>A0A0K2VQ07</accession>